<dbReference type="RefSeq" id="WP_020962620.1">
    <property type="nucleotide sequence ID" value="NZ_CP007493.1"/>
</dbReference>
<sequence length="198" mass="23187">MRGLLLSEINDKKILEKVVGKQLYNRKGENIGIIWKIYISKKDKHPLKVVIKTHGNQKITTSPERIRIEKGKIYLLDQTHEAARAIIDRLSEIVAELRNLRDTLLLLDEKYISSEITPEEYQSKRGNIERKRLQLRIEATTLLETLNHLIEQDNFLDKEEETKIYEIIDALTLTFPTIHLKELEKIFTNKTQATQIET</sequence>
<dbReference type="GeneID" id="25405495"/>
<gene>
    <name evidence="3" type="ORF">TCARB_0028</name>
</gene>
<dbReference type="InterPro" id="IPR027275">
    <property type="entry name" value="PRC-brl_dom"/>
</dbReference>
<proteinExistence type="predicted"/>
<dbReference type="KEGG" id="tcb:TCARB_0028"/>
<dbReference type="GeneID" id="16573610"/>
<dbReference type="EMBL" id="CP007493">
    <property type="protein sequence ID" value="AJB41106.1"/>
    <property type="molecule type" value="Genomic_DNA"/>
</dbReference>
<dbReference type="AlphaFoldDB" id="A0A3G1A467"/>
<feature type="coiled-coil region" evidence="1">
    <location>
        <begin position="80"/>
        <end position="110"/>
    </location>
</feature>
<protein>
    <recommendedName>
        <fullName evidence="2">PRC-barrel domain-containing protein</fullName>
    </recommendedName>
</protein>
<reference evidence="4" key="1">
    <citation type="book" date="2010" name="EXTREMOPHILES" publisher="0:0-0">
        <title>Complete genome sequences of ten hyperthermophilic archaea reveal their metabolic capabilities and possible ecological roles.</title>
        <editorList>
            <person name="?"/>
        </editorList>
        <authorList>
            <person name="Ravin N.V."/>
            <person name="Mardanov A.V."/>
            <person name="Bonch-Osmolovskaya E.A."/>
            <person name="Skryabin K.G."/>
        </authorList>
    </citation>
    <scope>NUCLEOTIDE SEQUENCE [LARGE SCALE GENOMIC DNA]</scope>
    <source>
        <strain evidence="4">1505</strain>
    </source>
</reference>
<feature type="domain" description="PRC-barrel" evidence="2">
    <location>
        <begin position="17"/>
        <end position="75"/>
    </location>
</feature>
<evidence type="ECO:0000313" key="3">
    <source>
        <dbReference type="EMBL" id="AJB41106.1"/>
    </source>
</evidence>
<dbReference type="Proteomes" id="UP000266720">
    <property type="component" value="Chromosome"/>
</dbReference>
<dbReference type="InterPro" id="IPR011033">
    <property type="entry name" value="PRC_barrel-like_sf"/>
</dbReference>
<accession>A0A3G1A467</accession>
<evidence type="ECO:0000256" key="1">
    <source>
        <dbReference type="SAM" id="Coils"/>
    </source>
</evidence>
<dbReference type="STRING" id="697581.TCARB_0028"/>
<keyword evidence="1" id="KW-0175">Coiled coil</keyword>
<dbReference type="SUPFAM" id="SSF50346">
    <property type="entry name" value="PRC-barrel domain"/>
    <property type="match status" value="1"/>
</dbReference>
<organism evidence="3 4">
    <name type="scientific">Thermofilum adornatum 1505</name>
    <dbReference type="NCBI Taxonomy" id="697581"/>
    <lineage>
        <taxon>Archaea</taxon>
        <taxon>Thermoproteota</taxon>
        <taxon>Thermoprotei</taxon>
        <taxon>Thermofilales</taxon>
        <taxon>Thermofilaceae</taxon>
        <taxon>Thermofilum</taxon>
    </lineage>
</organism>
<name>A0A3G1A467_9CREN</name>
<evidence type="ECO:0000313" key="4">
    <source>
        <dbReference type="Proteomes" id="UP000266720"/>
    </source>
</evidence>
<evidence type="ECO:0000259" key="2">
    <source>
        <dbReference type="Pfam" id="PF05239"/>
    </source>
</evidence>
<dbReference type="Pfam" id="PF05239">
    <property type="entry name" value="PRC"/>
    <property type="match status" value="1"/>
</dbReference>